<proteinExistence type="predicted"/>
<gene>
    <name evidence="1" type="ORF">GCM10023116_13190</name>
</gene>
<comment type="caution">
    <text evidence="1">The sequence shown here is derived from an EMBL/GenBank/DDBJ whole genome shotgun (WGS) entry which is preliminary data.</text>
</comment>
<evidence type="ECO:0000313" key="2">
    <source>
        <dbReference type="Proteomes" id="UP001500604"/>
    </source>
</evidence>
<evidence type="ECO:0000313" key="1">
    <source>
        <dbReference type="EMBL" id="GAA4649045.1"/>
    </source>
</evidence>
<dbReference type="EMBL" id="BAABFL010000117">
    <property type="protein sequence ID" value="GAA4649045.1"/>
    <property type="molecule type" value="Genomic_DNA"/>
</dbReference>
<dbReference type="RefSeq" id="WP_345194800.1">
    <property type="nucleotide sequence ID" value="NZ_BAABFL010000117.1"/>
</dbReference>
<keyword evidence="2" id="KW-1185">Reference proteome</keyword>
<name>A0ABP8V129_9GAMM</name>
<accession>A0ABP8V129</accession>
<sequence length="99" mass="11624">MKLNGKEREAAEFLKEFADNLLAGKPTSYKKPIVNHLKQMGIDLQFISHKKVKSLVRGKEDYFPWQITNAPWYIKGCESKTYLPFQIKELKQVKDHEQN</sequence>
<dbReference type="Proteomes" id="UP001500604">
    <property type="component" value="Unassembled WGS sequence"/>
</dbReference>
<protein>
    <submittedName>
        <fullName evidence="1">Uncharacterized protein</fullName>
    </submittedName>
</protein>
<reference evidence="2" key="1">
    <citation type="journal article" date="2019" name="Int. J. Syst. Evol. Microbiol.">
        <title>The Global Catalogue of Microorganisms (GCM) 10K type strain sequencing project: providing services to taxonomists for standard genome sequencing and annotation.</title>
        <authorList>
            <consortium name="The Broad Institute Genomics Platform"/>
            <consortium name="The Broad Institute Genome Sequencing Center for Infectious Disease"/>
            <person name="Wu L."/>
            <person name="Ma J."/>
        </authorList>
    </citation>
    <scope>NUCLEOTIDE SEQUENCE [LARGE SCALE GENOMIC DNA]</scope>
    <source>
        <strain evidence="2">JCM 17805</strain>
    </source>
</reference>
<organism evidence="1 2">
    <name type="scientific">Kistimonas scapharcae</name>
    <dbReference type="NCBI Taxonomy" id="1036133"/>
    <lineage>
        <taxon>Bacteria</taxon>
        <taxon>Pseudomonadati</taxon>
        <taxon>Pseudomonadota</taxon>
        <taxon>Gammaproteobacteria</taxon>
        <taxon>Oceanospirillales</taxon>
        <taxon>Endozoicomonadaceae</taxon>
        <taxon>Kistimonas</taxon>
    </lineage>
</organism>